<feature type="compositionally biased region" description="Basic and acidic residues" evidence="1">
    <location>
        <begin position="91"/>
        <end position="109"/>
    </location>
</feature>
<proteinExistence type="predicted"/>
<feature type="region of interest" description="Disordered" evidence="1">
    <location>
        <begin position="84"/>
        <end position="109"/>
    </location>
</feature>
<reference evidence="2" key="1">
    <citation type="submission" date="2023-06" db="EMBL/GenBank/DDBJ databases">
        <title>Survivors Of The Sea: Transcriptome response of Skeletonema marinoi to long-term dormancy.</title>
        <authorList>
            <person name="Pinder M.I.M."/>
            <person name="Kourtchenko O."/>
            <person name="Robertson E.K."/>
            <person name="Larsson T."/>
            <person name="Maumus F."/>
            <person name="Osuna-Cruz C.M."/>
            <person name="Vancaester E."/>
            <person name="Stenow R."/>
            <person name="Vandepoele K."/>
            <person name="Ploug H."/>
            <person name="Bruchert V."/>
            <person name="Godhe A."/>
            <person name="Topel M."/>
        </authorList>
    </citation>
    <scope>NUCLEOTIDE SEQUENCE</scope>
    <source>
        <strain evidence="2">R05AC</strain>
    </source>
</reference>
<name>A0AAD9D921_9STRA</name>
<evidence type="ECO:0000313" key="2">
    <source>
        <dbReference type="EMBL" id="KAK1737325.1"/>
    </source>
</evidence>
<dbReference type="EMBL" id="JATAAI010000026">
    <property type="protein sequence ID" value="KAK1737325.1"/>
    <property type="molecule type" value="Genomic_DNA"/>
</dbReference>
<evidence type="ECO:0000313" key="3">
    <source>
        <dbReference type="Proteomes" id="UP001224775"/>
    </source>
</evidence>
<gene>
    <name evidence="2" type="ORF">QTG54_012192</name>
</gene>
<keyword evidence="3" id="KW-1185">Reference proteome</keyword>
<accession>A0AAD9D921</accession>
<dbReference type="Proteomes" id="UP001224775">
    <property type="component" value="Unassembled WGS sequence"/>
</dbReference>
<protein>
    <submittedName>
        <fullName evidence="2">Uncharacterized protein</fullName>
    </submittedName>
</protein>
<dbReference type="AlphaFoldDB" id="A0AAD9D921"/>
<sequence length="249" mass="27829">MAITKNLRWLPIRSRSTRCAKTNNTVVDKRLRDKAKANREEEEETDSMHTLFGNLFHCWGACEGDTDEISNDLVNTRKAEKTASRAQRVNKAAEAKKTTEVKQQDTAESKEAAKTYKLAQEDVKEAIGSNNSAKMRAVGGKSVLGKNHAFRLFKKRAAGGNDVPEKDPEFRLVLQTLHGEKVVNEEALFEWVEERKEEGKDGSESALFWQHPTQEFLELLQGIDEDLSDEDTTCSGMTTCGGMSGVSQM</sequence>
<comment type="caution">
    <text evidence="2">The sequence shown here is derived from an EMBL/GenBank/DDBJ whole genome shotgun (WGS) entry which is preliminary data.</text>
</comment>
<evidence type="ECO:0000256" key="1">
    <source>
        <dbReference type="SAM" id="MobiDB-lite"/>
    </source>
</evidence>
<organism evidence="2 3">
    <name type="scientific">Skeletonema marinoi</name>
    <dbReference type="NCBI Taxonomy" id="267567"/>
    <lineage>
        <taxon>Eukaryota</taxon>
        <taxon>Sar</taxon>
        <taxon>Stramenopiles</taxon>
        <taxon>Ochrophyta</taxon>
        <taxon>Bacillariophyta</taxon>
        <taxon>Coscinodiscophyceae</taxon>
        <taxon>Thalassiosirophycidae</taxon>
        <taxon>Thalassiosirales</taxon>
        <taxon>Skeletonemataceae</taxon>
        <taxon>Skeletonema</taxon>
        <taxon>Skeletonema marinoi-dohrnii complex</taxon>
    </lineage>
</organism>